<proteinExistence type="predicted"/>
<name>A0ABT3QFI0_9PROT</name>
<sequence length="113" mass="12616">MTNFKKYISTYFTKRITVVVLLSVTLLGGCQTHPRGLDLTPTPRTLVYSYIIANGMARGRIMRGAVSHEQLIALAKIDRQALLSILIAQRYPSHRNFHLAEDAVIAYLAAIES</sequence>
<accession>A0ABT3QFI0</accession>
<dbReference type="RefSeq" id="WP_086554103.1">
    <property type="nucleotide sequence ID" value="NZ_JAERKZ010000013.1"/>
</dbReference>
<organism evidence="1 2">
    <name type="scientific">Acetobacter thailandicus</name>
    <dbReference type="NCBI Taxonomy" id="1502842"/>
    <lineage>
        <taxon>Bacteria</taxon>
        <taxon>Pseudomonadati</taxon>
        <taxon>Pseudomonadota</taxon>
        <taxon>Alphaproteobacteria</taxon>
        <taxon>Acetobacterales</taxon>
        <taxon>Acetobacteraceae</taxon>
        <taxon>Acetobacter</taxon>
    </lineage>
</organism>
<dbReference type="EMBL" id="JAPIUZ010000004">
    <property type="protein sequence ID" value="MCX2564047.1"/>
    <property type="molecule type" value="Genomic_DNA"/>
</dbReference>
<evidence type="ECO:0000313" key="2">
    <source>
        <dbReference type="Proteomes" id="UP001301152"/>
    </source>
</evidence>
<keyword evidence="2" id="KW-1185">Reference proteome</keyword>
<dbReference type="PROSITE" id="PS51257">
    <property type="entry name" value="PROKAR_LIPOPROTEIN"/>
    <property type="match status" value="1"/>
</dbReference>
<dbReference type="Proteomes" id="UP001301152">
    <property type="component" value="Unassembled WGS sequence"/>
</dbReference>
<reference evidence="1 2" key="1">
    <citation type="submission" date="2022-11" db="EMBL/GenBank/DDBJ databases">
        <title>Genome sequencing of Acetobacter type strain.</title>
        <authorList>
            <person name="Heo J."/>
            <person name="Lee D."/>
            <person name="Han B.-H."/>
            <person name="Hong S.-B."/>
            <person name="Kwon S.-W."/>
        </authorList>
    </citation>
    <scope>NUCLEOTIDE SEQUENCE [LARGE SCALE GENOMIC DNA]</scope>
    <source>
        <strain evidence="1 2">KACC 21253</strain>
    </source>
</reference>
<evidence type="ECO:0000313" key="1">
    <source>
        <dbReference type="EMBL" id="MCX2564047.1"/>
    </source>
</evidence>
<comment type="caution">
    <text evidence="1">The sequence shown here is derived from an EMBL/GenBank/DDBJ whole genome shotgun (WGS) entry which is preliminary data.</text>
</comment>
<gene>
    <name evidence="1" type="ORF">OQ497_08755</name>
</gene>
<protein>
    <submittedName>
        <fullName evidence="1">Uncharacterized protein</fullName>
    </submittedName>
</protein>